<dbReference type="InterPro" id="IPR036890">
    <property type="entry name" value="HATPase_C_sf"/>
</dbReference>
<dbReference type="PROSITE" id="PS50885">
    <property type="entry name" value="HAMP"/>
    <property type="match status" value="1"/>
</dbReference>
<dbReference type="SUPFAM" id="SSF158472">
    <property type="entry name" value="HAMP domain-like"/>
    <property type="match status" value="1"/>
</dbReference>
<feature type="domain" description="HAMP" evidence="8">
    <location>
        <begin position="326"/>
        <end position="378"/>
    </location>
</feature>
<dbReference type="Pfam" id="PF02518">
    <property type="entry name" value="HATPase_c"/>
    <property type="match status" value="1"/>
</dbReference>
<evidence type="ECO:0000256" key="6">
    <source>
        <dbReference type="ARBA" id="ARBA00023136"/>
    </source>
</evidence>
<feature type="transmembrane region" description="Helical" evidence="7">
    <location>
        <begin position="21"/>
        <end position="41"/>
    </location>
</feature>
<evidence type="ECO:0000259" key="8">
    <source>
        <dbReference type="PROSITE" id="PS50885"/>
    </source>
</evidence>
<dbReference type="GO" id="GO:0000155">
    <property type="term" value="F:phosphorelay sensor kinase activity"/>
    <property type="evidence" value="ECO:0007669"/>
    <property type="project" value="InterPro"/>
</dbReference>
<dbReference type="Gene3D" id="3.30.565.10">
    <property type="entry name" value="Histidine kinase-like ATPase, C-terminal domain"/>
    <property type="match status" value="1"/>
</dbReference>
<dbReference type="OrthoDB" id="9809348at2"/>
<proteinExistence type="predicted"/>
<dbReference type="GO" id="GO:0005886">
    <property type="term" value="C:plasma membrane"/>
    <property type="evidence" value="ECO:0007669"/>
    <property type="project" value="UniProtKB-SubCell"/>
</dbReference>
<evidence type="ECO:0000256" key="1">
    <source>
        <dbReference type="ARBA" id="ARBA00004651"/>
    </source>
</evidence>
<dbReference type="InterPro" id="IPR050640">
    <property type="entry name" value="Bact_2-comp_sensor_kinase"/>
</dbReference>
<gene>
    <name evidence="9" type="ORF">EYB31_19370</name>
</gene>
<evidence type="ECO:0000256" key="3">
    <source>
        <dbReference type="ARBA" id="ARBA00022553"/>
    </source>
</evidence>
<keyword evidence="2" id="KW-1003">Cell membrane</keyword>
<dbReference type="AlphaFoldDB" id="A0A4Q9DPM1"/>
<dbReference type="InterPro" id="IPR003660">
    <property type="entry name" value="HAMP_dom"/>
</dbReference>
<evidence type="ECO:0000313" key="9">
    <source>
        <dbReference type="EMBL" id="TBL76588.1"/>
    </source>
</evidence>
<keyword evidence="10" id="KW-1185">Reference proteome</keyword>
<keyword evidence="6 7" id="KW-0472">Membrane</keyword>
<dbReference type="InterPro" id="IPR010559">
    <property type="entry name" value="Sig_transdc_His_kin_internal"/>
</dbReference>
<dbReference type="Gene3D" id="6.10.340.10">
    <property type="match status" value="1"/>
</dbReference>
<feature type="transmembrane region" description="Helical" evidence="7">
    <location>
        <begin position="304"/>
        <end position="329"/>
    </location>
</feature>
<name>A0A4Q9DPM1_9BACL</name>
<evidence type="ECO:0000313" key="10">
    <source>
        <dbReference type="Proteomes" id="UP000293142"/>
    </source>
</evidence>
<protein>
    <submittedName>
        <fullName evidence="9">Sensor histidine kinase</fullName>
    </submittedName>
</protein>
<dbReference type="InterPro" id="IPR003594">
    <property type="entry name" value="HATPase_dom"/>
</dbReference>
<reference evidence="9 10" key="1">
    <citation type="submission" date="2019-02" db="EMBL/GenBank/DDBJ databases">
        <title>Paenibacillus sp. nov., isolated from surface-sterilized tissue of Thalictrum simplex L.</title>
        <authorList>
            <person name="Tuo L."/>
        </authorList>
    </citation>
    <scope>NUCLEOTIDE SEQUENCE [LARGE SCALE GENOMIC DNA]</scope>
    <source>
        <strain evidence="9 10">N2SHLJ1</strain>
    </source>
</reference>
<dbReference type="CDD" id="cd06225">
    <property type="entry name" value="HAMP"/>
    <property type="match status" value="1"/>
</dbReference>
<dbReference type="EMBL" id="SIRE01000013">
    <property type="protein sequence ID" value="TBL76588.1"/>
    <property type="molecule type" value="Genomic_DNA"/>
</dbReference>
<dbReference type="SMART" id="SM00387">
    <property type="entry name" value="HATPase_c"/>
    <property type="match status" value="1"/>
</dbReference>
<dbReference type="RefSeq" id="WP_131015060.1">
    <property type="nucleotide sequence ID" value="NZ_SIRE01000013.1"/>
</dbReference>
<evidence type="ECO:0000256" key="5">
    <source>
        <dbReference type="ARBA" id="ARBA00022777"/>
    </source>
</evidence>
<dbReference type="Pfam" id="PF06580">
    <property type="entry name" value="His_kinase"/>
    <property type="match status" value="1"/>
</dbReference>
<keyword evidence="3" id="KW-0597">Phosphoprotein</keyword>
<dbReference type="PANTHER" id="PTHR34220">
    <property type="entry name" value="SENSOR HISTIDINE KINASE YPDA"/>
    <property type="match status" value="1"/>
</dbReference>
<accession>A0A4Q9DPM1</accession>
<dbReference type="Proteomes" id="UP000293142">
    <property type="component" value="Unassembled WGS sequence"/>
</dbReference>
<comment type="caution">
    <text evidence="9">The sequence shown here is derived from an EMBL/GenBank/DDBJ whole genome shotgun (WGS) entry which is preliminary data.</text>
</comment>
<keyword evidence="5 9" id="KW-0418">Kinase</keyword>
<organism evidence="9 10">
    <name type="scientific">Paenibacillus thalictri</name>
    <dbReference type="NCBI Taxonomy" id="2527873"/>
    <lineage>
        <taxon>Bacteria</taxon>
        <taxon>Bacillati</taxon>
        <taxon>Bacillota</taxon>
        <taxon>Bacilli</taxon>
        <taxon>Bacillales</taxon>
        <taxon>Paenibacillaceae</taxon>
        <taxon>Paenibacillus</taxon>
    </lineage>
</organism>
<evidence type="ECO:0000256" key="7">
    <source>
        <dbReference type="SAM" id="Phobius"/>
    </source>
</evidence>
<keyword evidence="7" id="KW-0812">Transmembrane</keyword>
<keyword evidence="7" id="KW-1133">Transmembrane helix</keyword>
<sequence length="595" mass="68754">MRSYFLNWIHGISFKNRIRTAFMCLLIFAVASTGGVSYYIVAGVIERQALKQSQDSLNKSAQVLDERLRKILVYMMTITISQPFKDLVVDLSEQDSRNYYKHLSNLQPIFDQFTLNEHSVGSVLISTSIGDFYSTTQRRLTEHPFQQTELYRQMTSSTANQRVYWSEEHKDELFSDGKSVISLVFQPFTQNLSVKDIYIIVNVDAPTIFKLVDSTFDELDRESFILAGGKSSVFKRQGSYWDLLQSGGLFERIGKETEDFFVFSHNDKEMYLINYAKLQVYSDWTLFTVQPRSKLLRLIDGIRWSSIAIVIVCAILTLYITNVLTGILFKPLMKMQFLMNRVGQNNLHLRFHSPYQDELAQMGEKFNQMLDEIMALMEQNTQMEKDKHVAEVKALQAQINPHFLYNSLNMVFLKCMDNQYDKAKEMVISLSRLFELGLNKGLEGTTVEQELHHVEYYMKIQMACYRDLFDYRIHVQDKSLLAYPMLKILLQPLVENSILHGFKNQTTGGEIDIFVEREHDFIVLTVQDNGSGMDPQAVKRTIHDKSADSYALRNVYNRLKLYGGDRAQMSITSIPGATTRIQLFIPIRADGGERN</sequence>
<dbReference type="SMART" id="SM00304">
    <property type="entry name" value="HAMP"/>
    <property type="match status" value="1"/>
</dbReference>
<evidence type="ECO:0000256" key="2">
    <source>
        <dbReference type="ARBA" id="ARBA00022475"/>
    </source>
</evidence>
<comment type="subcellular location">
    <subcellularLocation>
        <location evidence="1">Cell membrane</location>
        <topology evidence="1">Multi-pass membrane protein</topology>
    </subcellularLocation>
</comment>
<dbReference type="SUPFAM" id="SSF55874">
    <property type="entry name" value="ATPase domain of HSP90 chaperone/DNA topoisomerase II/histidine kinase"/>
    <property type="match status" value="1"/>
</dbReference>
<keyword evidence="4" id="KW-0808">Transferase</keyword>
<evidence type="ECO:0000256" key="4">
    <source>
        <dbReference type="ARBA" id="ARBA00022679"/>
    </source>
</evidence>
<dbReference type="PANTHER" id="PTHR34220:SF7">
    <property type="entry name" value="SENSOR HISTIDINE KINASE YPDA"/>
    <property type="match status" value="1"/>
</dbReference>